<evidence type="ECO:0000313" key="3">
    <source>
        <dbReference type="EMBL" id="CAF5181047.1"/>
    </source>
</evidence>
<dbReference type="AlphaFoldDB" id="A0A8S3HFN1"/>
<feature type="non-terminal residue" evidence="3">
    <location>
        <position position="1"/>
    </location>
</feature>
<protein>
    <submittedName>
        <fullName evidence="3">Uncharacterized protein</fullName>
    </submittedName>
</protein>
<dbReference type="Proteomes" id="UP000676336">
    <property type="component" value="Unassembled WGS sequence"/>
</dbReference>
<gene>
    <name evidence="3" type="ORF">BYL167_LOCUS78963</name>
    <name evidence="2" type="ORF">GIL414_LOCUS23938</name>
    <name evidence="1" type="ORF">SMN809_LOCUS23398</name>
</gene>
<accession>A0A8S3HFN1</accession>
<comment type="caution">
    <text evidence="3">The sequence shown here is derived from an EMBL/GenBank/DDBJ whole genome shotgun (WGS) entry which is preliminary data.</text>
</comment>
<feature type="non-terminal residue" evidence="3">
    <location>
        <position position="60"/>
    </location>
</feature>
<dbReference type="Proteomes" id="UP000681720">
    <property type="component" value="Unassembled WGS sequence"/>
</dbReference>
<evidence type="ECO:0000313" key="1">
    <source>
        <dbReference type="EMBL" id="CAF4236966.1"/>
    </source>
</evidence>
<evidence type="ECO:0000313" key="4">
    <source>
        <dbReference type="Proteomes" id="UP000681967"/>
    </source>
</evidence>
<dbReference type="EMBL" id="CAJOBH010290939">
    <property type="protein sequence ID" value="CAF5181047.1"/>
    <property type="molecule type" value="Genomic_DNA"/>
</dbReference>
<reference evidence="3" key="1">
    <citation type="submission" date="2021-02" db="EMBL/GenBank/DDBJ databases">
        <authorList>
            <person name="Nowell W R."/>
        </authorList>
    </citation>
    <scope>NUCLEOTIDE SEQUENCE</scope>
</reference>
<dbReference type="Proteomes" id="UP000681967">
    <property type="component" value="Unassembled WGS sequence"/>
</dbReference>
<dbReference type="EMBL" id="CAJOBI010024545">
    <property type="protein sequence ID" value="CAF4236966.1"/>
    <property type="molecule type" value="Genomic_DNA"/>
</dbReference>
<sequence>GTSTAKCYVHIQGLGLNVPDKTHVLSSLSTRGELKLEIIDINQFDKDAIELFWKHNELIG</sequence>
<evidence type="ECO:0000313" key="2">
    <source>
        <dbReference type="EMBL" id="CAF4256936.1"/>
    </source>
</evidence>
<name>A0A8S3HFN1_9BILA</name>
<dbReference type="EMBL" id="CAJOBJ010028126">
    <property type="protein sequence ID" value="CAF4256936.1"/>
    <property type="molecule type" value="Genomic_DNA"/>
</dbReference>
<organism evidence="3 4">
    <name type="scientific">Rotaria magnacalcarata</name>
    <dbReference type="NCBI Taxonomy" id="392030"/>
    <lineage>
        <taxon>Eukaryota</taxon>
        <taxon>Metazoa</taxon>
        <taxon>Spiralia</taxon>
        <taxon>Gnathifera</taxon>
        <taxon>Rotifera</taxon>
        <taxon>Eurotatoria</taxon>
        <taxon>Bdelloidea</taxon>
        <taxon>Philodinida</taxon>
        <taxon>Philodinidae</taxon>
        <taxon>Rotaria</taxon>
    </lineage>
</organism>
<proteinExistence type="predicted"/>